<gene>
    <name evidence="22" type="ORF">HHK36_015301</name>
</gene>
<dbReference type="SMART" id="SM00369">
    <property type="entry name" value="LRR_TYP"/>
    <property type="match status" value="8"/>
</dbReference>
<evidence type="ECO:0000256" key="16">
    <source>
        <dbReference type="ARBA" id="ARBA00023180"/>
    </source>
</evidence>
<dbReference type="GO" id="GO:0004674">
    <property type="term" value="F:protein serine/threonine kinase activity"/>
    <property type="evidence" value="ECO:0007669"/>
    <property type="project" value="UniProtKB-KW"/>
</dbReference>
<reference evidence="22 23" key="1">
    <citation type="submission" date="2020-04" db="EMBL/GenBank/DDBJ databases">
        <title>Plant Genome Project.</title>
        <authorList>
            <person name="Zhang R.-G."/>
        </authorList>
    </citation>
    <scope>NUCLEOTIDE SEQUENCE [LARGE SCALE GENOMIC DNA]</scope>
    <source>
        <strain evidence="22">YNK0</strain>
        <tissue evidence="22">Leaf</tissue>
    </source>
</reference>
<evidence type="ECO:0000256" key="12">
    <source>
        <dbReference type="ARBA" id="ARBA00022840"/>
    </source>
</evidence>
<keyword evidence="15" id="KW-0675">Receptor</keyword>
<dbReference type="Gene3D" id="3.80.10.10">
    <property type="entry name" value="Ribonuclease Inhibitor"/>
    <property type="match status" value="4"/>
</dbReference>
<dbReference type="Pfam" id="PF13855">
    <property type="entry name" value="LRR_8"/>
    <property type="match status" value="2"/>
</dbReference>
<evidence type="ECO:0000256" key="9">
    <source>
        <dbReference type="ARBA" id="ARBA00022737"/>
    </source>
</evidence>
<evidence type="ECO:0000256" key="2">
    <source>
        <dbReference type="ARBA" id="ARBA00012513"/>
    </source>
</evidence>
<dbReference type="FunFam" id="1.10.510.10:FF:000445">
    <property type="entry name" value="MDIS1-interacting receptor like kinase 2"/>
    <property type="match status" value="1"/>
</dbReference>
<evidence type="ECO:0000313" key="23">
    <source>
        <dbReference type="Proteomes" id="UP000655225"/>
    </source>
</evidence>
<dbReference type="GO" id="GO:0005524">
    <property type="term" value="F:ATP binding"/>
    <property type="evidence" value="ECO:0007669"/>
    <property type="project" value="UniProtKB-UniRule"/>
</dbReference>
<feature type="domain" description="Protein kinase" evidence="21">
    <location>
        <begin position="569"/>
        <end position="850"/>
    </location>
</feature>
<dbReference type="SMART" id="SM00365">
    <property type="entry name" value="LRR_SD22"/>
    <property type="match status" value="6"/>
</dbReference>
<evidence type="ECO:0000256" key="17">
    <source>
        <dbReference type="ARBA" id="ARBA00047899"/>
    </source>
</evidence>
<evidence type="ECO:0000259" key="21">
    <source>
        <dbReference type="PROSITE" id="PS50011"/>
    </source>
</evidence>
<dbReference type="InterPro" id="IPR003591">
    <property type="entry name" value="Leu-rich_rpt_typical-subtyp"/>
</dbReference>
<evidence type="ECO:0000256" key="15">
    <source>
        <dbReference type="ARBA" id="ARBA00023170"/>
    </source>
</evidence>
<dbReference type="OMA" id="NSEMEAC"/>
<dbReference type="FunFam" id="3.30.200.20:FF:000309">
    <property type="entry name" value="Leucine-rich repeat receptor protein kinase MSP1"/>
    <property type="match status" value="1"/>
</dbReference>
<evidence type="ECO:0000256" key="4">
    <source>
        <dbReference type="ARBA" id="ARBA00022553"/>
    </source>
</evidence>
<keyword evidence="10 19" id="KW-0547">Nucleotide-binding</keyword>
<evidence type="ECO:0000256" key="8">
    <source>
        <dbReference type="ARBA" id="ARBA00022729"/>
    </source>
</evidence>
<evidence type="ECO:0000256" key="5">
    <source>
        <dbReference type="ARBA" id="ARBA00022614"/>
    </source>
</evidence>
<dbReference type="Proteomes" id="UP000655225">
    <property type="component" value="Unassembled WGS sequence"/>
</dbReference>
<keyword evidence="23" id="KW-1185">Reference proteome</keyword>
<evidence type="ECO:0000313" key="22">
    <source>
        <dbReference type="EMBL" id="KAF8399436.1"/>
    </source>
</evidence>
<evidence type="ECO:0000256" key="1">
    <source>
        <dbReference type="ARBA" id="ARBA00004479"/>
    </source>
</evidence>
<dbReference type="FunFam" id="3.80.10.10:FF:000400">
    <property type="entry name" value="Nuclear pore complex protein NUP107"/>
    <property type="match status" value="1"/>
</dbReference>
<dbReference type="Pfam" id="PF08263">
    <property type="entry name" value="LRRNT_2"/>
    <property type="match status" value="1"/>
</dbReference>
<sequence>MASSSGLLLKVIMWNIFLFFTMTSIATSQSFSESQSLLKWKASLEYIQSEVSSWNTSTTSSPCKWFGITCNQAGSITEINLSHSPMSGKLDNFSFSSFPNLVRFNLANSGLYGAIPAHIGALSKLTHLNLSRNILYSKLPLTLANLTQIVELDISHNSIIGELDPYLFTNWTKLTSLQLQDNSLIGNIPSALGSLNKLNFLRLDSNQFEGSIPSEIGYLRNLVQLGLSQNILSGPLPVTLGYLSSLTTLFLYSNQLNNSIPSDVGNLKNLVQLDLSYNNLSGPIPPAIGNCTNLMSLLIQRNHISRTIPHELGRLLQLQELDLSSNQLFGEIPVELVKLSNLTKLSLNENQLSGKVPLETGRLSNLVNLDLSRNNLSGPIPGELGNCSSLKYLILNNNHLNGSIPSELGMLTKLQSLDLSYNDLKGPIPQSLSFGYFSNNKGLCGGFKGFPSPVAIVPSPAAIVPSPPVIVASPAVIVPTAIFPSPAADVASPTSTGRTKKGHKIVISITVSLCGTMFLACVCFLLISRRKMTKIQIDEETRKNGDLFSIWNYDGRIAYEDIIKATENFDIKYCIGTGGYGSVYRAELPTGKIVALKKLHGLEGENPAYLKSFRNEISVLTEIRHRNIVKLHGFCSHQRCMFLVYEYMERGSLFCILNNEIEAVELDWIKRVNIIKAVAHALCYMHHDCTPPIIHRDISSNNVLLDSELKACVSDFGTARLLDPDSSNRTILVGTYGYIAPELAYSMIVTEKNDVYSFGVMTLETLMGRHPRELLSSLSSSSSVLKAIKLNDVLDPRLPPPADQLVAQDVVSAVMLALACLRSNPQSRPTMECVSRKLVASRRLFPHPFHAISLWQLKELEM</sequence>
<evidence type="ECO:0000256" key="14">
    <source>
        <dbReference type="ARBA" id="ARBA00023136"/>
    </source>
</evidence>
<keyword evidence="13 20" id="KW-1133">Transmembrane helix</keyword>
<dbReference type="GO" id="GO:0099402">
    <property type="term" value="P:plant organ development"/>
    <property type="evidence" value="ECO:0007669"/>
    <property type="project" value="UniProtKB-ARBA"/>
</dbReference>
<proteinExistence type="predicted"/>
<keyword evidence="14 20" id="KW-0472">Membrane</keyword>
<keyword evidence="6" id="KW-0808">Transferase</keyword>
<keyword evidence="8" id="KW-0732">Signal</keyword>
<comment type="catalytic activity">
    <reaction evidence="17">
        <text>L-threonyl-[protein] + ATP = O-phospho-L-threonyl-[protein] + ADP + H(+)</text>
        <dbReference type="Rhea" id="RHEA:46608"/>
        <dbReference type="Rhea" id="RHEA-COMP:11060"/>
        <dbReference type="Rhea" id="RHEA-COMP:11605"/>
        <dbReference type="ChEBI" id="CHEBI:15378"/>
        <dbReference type="ChEBI" id="CHEBI:30013"/>
        <dbReference type="ChEBI" id="CHEBI:30616"/>
        <dbReference type="ChEBI" id="CHEBI:61977"/>
        <dbReference type="ChEBI" id="CHEBI:456216"/>
        <dbReference type="EC" id="2.7.11.1"/>
    </reaction>
</comment>
<feature type="transmembrane region" description="Helical" evidence="20">
    <location>
        <begin position="505"/>
        <end position="527"/>
    </location>
</feature>
<dbReference type="PROSITE" id="PS50011">
    <property type="entry name" value="PROTEIN_KINASE_DOM"/>
    <property type="match status" value="1"/>
</dbReference>
<dbReference type="GO" id="GO:0016020">
    <property type="term" value="C:membrane"/>
    <property type="evidence" value="ECO:0007669"/>
    <property type="project" value="UniProtKB-SubCell"/>
</dbReference>
<keyword evidence="3" id="KW-0723">Serine/threonine-protein kinase</keyword>
<name>A0A835DDQ9_TETSI</name>
<dbReference type="PROSITE" id="PS00107">
    <property type="entry name" value="PROTEIN_KINASE_ATP"/>
    <property type="match status" value="1"/>
</dbReference>
<keyword evidence="16" id="KW-0325">Glycoprotein</keyword>
<dbReference type="InterPro" id="IPR001611">
    <property type="entry name" value="Leu-rich_rpt"/>
</dbReference>
<dbReference type="PANTHER" id="PTHR48005:SF16">
    <property type="entry name" value="MDIS1-INTERACTING RECEPTOR LIKE KINASE 2-LIKE ISOFORM X1"/>
    <property type="match status" value="1"/>
</dbReference>
<keyword evidence="11" id="KW-0418">Kinase</keyword>
<evidence type="ECO:0000256" key="18">
    <source>
        <dbReference type="ARBA" id="ARBA00048679"/>
    </source>
</evidence>
<evidence type="ECO:0000256" key="19">
    <source>
        <dbReference type="PROSITE-ProRule" id="PRU10141"/>
    </source>
</evidence>
<dbReference type="Gene3D" id="3.30.200.20">
    <property type="entry name" value="Phosphorylase Kinase, domain 1"/>
    <property type="match status" value="1"/>
</dbReference>
<comment type="subcellular location">
    <subcellularLocation>
        <location evidence="1">Membrane</location>
        <topology evidence="1">Single-pass type I membrane protein</topology>
    </subcellularLocation>
</comment>
<dbReference type="EC" id="2.7.11.1" evidence="2"/>
<keyword evidence="5" id="KW-0433">Leucine-rich repeat</keyword>
<dbReference type="InterPro" id="IPR013210">
    <property type="entry name" value="LRR_N_plant-typ"/>
</dbReference>
<comment type="caution">
    <text evidence="22">The sequence shown here is derived from an EMBL/GenBank/DDBJ whole genome shotgun (WGS) entry which is preliminary data.</text>
</comment>
<dbReference type="GO" id="GO:0009653">
    <property type="term" value="P:anatomical structure morphogenesis"/>
    <property type="evidence" value="ECO:0007669"/>
    <property type="project" value="UniProtKB-ARBA"/>
</dbReference>
<dbReference type="SUPFAM" id="SSF52047">
    <property type="entry name" value="RNI-like"/>
    <property type="match status" value="1"/>
</dbReference>
<evidence type="ECO:0000256" key="10">
    <source>
        <dbReference type="ARBA" id="ARBA00022741"/>
    </source>
</evidence>
<dbReference type="FunFam" id="3.80.10.10:FF:000383">
    <property type="entry name" value="Leucine-rich repeat receptor protein kinase EMS1"/>
    <property type="match status" value="1"/>
</dbReference>
<protein>
    <recommendedName>
        <fullName evidence="2">non-specific serine/threonine protein kinase</fullName>
        <ecNumber evidence="2">2.7.11.1</ecNumber>
    </recommendedName>
</protein>
<dbReference type="InterPro" id="IPR032675">
    <property type="entry name" value="LRR_dom_sf"/>
</dbReference>
<evidence type="ECO:0000256" key="7">
    <source>
        <dbReference type="ARBA" id="ARBA00022692"/>
    </source>
</evidence>
<dbReference type="FunFam" id="3.80.10.10:FF:000095">
    <property type="entry name" value="LRR receptor-like serine/threonine-protein kinase GSO1"/>
    <property type="match status" value="1"/>
</dbReference>
<organism evidence="22 23">
    <name type="scientific">Tetracentron sinense</name>
    <name type="common">Spur-leaf</name>
    <dbReference type="NCBI Taxonomy" id="13715"/>
    <lineage>
        <taxon>Eukaryota</taxon>
        <taxon>Viridiplantae</taxon>
        <taxon>Streptophyta</taxon>
        <taxon>Embryophyta</taxon>
        <taxon>Tracheophyta</taxon>
        <taxon>Spermatophyta</taxon>
        <taxon>Magnoliopsida</taxon>
        <taxon>Trochodendrales</taxon>
        <taxon>Trochodendraceae</taxon>
        <taxon>Tetracentron</taxon>
    </lineage>
</organism>
<evidence type="ECO:0000256" key="13">
    <source>
        <dbReference type="ARBA" id="ARBA00022989"/>
    </source>
</evidence>
<dbReference type="InterPro" id="IPR051420">
    <property type="entry name" value="Ser_Thr_Kinases_DiverseReg"/>
</dbReference>
<feature type="transmembrane region" description="Helical" evidence="20">
    <location>
        <begin position="7"/>
        <end position="26"/>
    </location>
</feature>
<dbReference type="InterPro" id="IPR000719">
    <property type="entry name" value="Prot_kinase_dom"/>
</dbReference>
<dbReference type="Pfam" id="PF00069">
    <property type="entry name" value="Pkinase"/>
    <property type="match status" value="1"/>
</dbReference>
<comment type="catalytic activity">
    <reaction evidence="18">
        <text>L-seryl-[protein] + ATP = O-phospho-L-seryl-[protein] + ADP + H(+)</text>
        <dbReference type="Rhea" id="RHEA:17989"/>
        <dbReference type="Rhea" id="RHEA-COMP:9863"/>
        <dbReference type="Rhea" id="RHEA-COMP:11604"/>
        <dbReference type="ChEBI" id="CHEBI:15378"/>
        <dbReference type="ChEBI" id="CHEBI:29999"/>
        <dbReference type="ChEBI" id="CHEBI:30616"/>
        <dbReference type="ChEBI" id="CHEBI:83421"/>
        <dbReference type="ChEBI" id="CHEBI:456216"/>
        <dbReference type="EC" id="2.7.11.1"/>
    </reaction>
</comment>
<dbReference type="Pfam" id="PF00560">
    <property type="entry name" value="LRR_1"/>
    <property type="match status" value="3"/>
</dbReference>
<keyword evidence="9" id="KW-0677">Repeat</keyword>
<keyword evidence="7 20" id="KW-0812">Transmembrane</keyword>
<dbReference type="AlphaFoldDB" id="A0A835DDQ9"/>
<feature type="binding site" evidence="19">
    <location>
        <position position="597"/>
    </location>
    <ligand>
        <name>ATP</name>
        <dbReference type="ChEBI" id="CHEBI:30616"/>
    </ligand>
</feature>
<dbReference type="OrthoDB" id="676979at2759"/>
<dbReference type="InterPro" id="IPR008266">
    <property type="entry name" value="Tyr_kinase_AS"/>
</dbReference>
<evidence type="ECO:0000256" key="6">
    <source>
        <dbReference type="ARBA" id="ARBA00022679"/>
    </source>
</evidence>
<dbReference type="PRINTS" id="PR00019">
    <property type="entry name" value="LEURICHRPT"/>
</dbReference>
<dbReference type="Gene3D" id="1.10.510.10">
    <property type="entry name" value="Transferase(Phosphotransferase) domain 1"/>
    <property type="match status" value="1"/>
</dbReference>
<dbReference type="EMBL" id="JABCRI010000010">
    <property type="protein sequence ID" value="KAF8399436.1"/>
    <property type="molecule type" value="Genomic_DNA"/>
</dbReference>
<keyword evidence="12 19" id="KW-0067">ATP-binding</keyword>
<accession>A0A835DDQ9</accession>
<evidence type="ECO:0000256" key="20">
    <source>
        <dbReference type="SAM" id="Phobius"/>
    </source>
</evidence>
<dbReference type="InterPro" id="IPR011009">
    <property type="entry name" value="Kinase-like_dom_sf"/>
</dbReference>
<dbReference type="PANTHER" id="PTHR48005">
    <property type="entry name" value="LEUCINE RICH REPEAT KINASE 2"/>
    <property type="match status" value="1"/>
</dbReference>
<dbReference type="InterPro" id="IPR017441">
    <property type="entry name" value="Protein_kinase_ATP_BS"/>
</dbReference>
<dbReference type="SUPFAM" id="SSF56112">
    <property type="entry name" value="Protein kinase-like (PK-like)"/>
    <property type="match status" value="1"/>
</dbReference>
<keyword evidence="4" id="KW-0597">Phosphoprotein</keyword>
<evidence type="ECO:0000256" key="11">
    <source>
        <dbReference type="ARBA" id="ARBA00022777"/>
    </source>
</evidence>
<dbReference type="PROSITE" id="PS00109">
    <property type="entry name" value="PROTEIN_KINASE_TYR"/>
    <property type="match status" value="1"/>
</dbReference>
<evidence type="ECO:0000256" key="3">
    <source>
        <dbReference type="ARBA" id="ARBA00022527"/>
    </source>
</evidence>